<dbReference type="InterPro" id="IPR035979">
    <property type="entry name" value="RBD_domain_sf"/>
</dbReference>
<dbReference type="GO" id="GO:0003723">
    <property type="term" value="F:RNA binding"/>
    <property type="evidence" value="ECO:0007669"/>
    <property type="project" value="UniProtKB-UniRule"/>
</dbReference>
<dbReference type="EMBL" id="REGW02000015">
    <property type="protein sequence ID" value="KAE8286397.1"/>
    <property type="molecule type" value="Genomic_DNA"/>
</dbReference>
<evidence type="ECO:0000256" key="2">
    <source>
        <dbReference type="SAM" id="MobiDB-lite"/>
    </source>
</evidence>
<dbReference type="AlphaFoldDB" id="A0A6G0I4W7"/>
<evidence type="ECO:0000256" key="1">
    <source>
        <dbReference type="PROSITE-ProRule" id="PRU00176"/>
    </source>
</evidence>
<reference evidence="4 5" key="1">
    <citation type="submission" date="2019-07" db="EMBL/GenBank/DDBJ databases">
        <title>Chromosome genome assembly for large yellow croaker.</title>
        <authorList>
            <person name="Xiao S."/>
        </authorList>
    </citation>
    <scope>NUCLEOTIDE SEQUENCE [LARGE SCALE GENOMIC DNA]</scope>
    <source>
        <strain evidence="4">JMULYC20181020</strain>
        <tissue evidence="4">Muscle</tissue>
    </source>
</reference>
<name>A0A6G0I4W7_LARCR</name>
<organism evidence="4 5">
    <name type="scientific">Larimichthys crocea</name>
    <name type="common">Large yellow croaker</name>
    <name type="synonym">Pseudosciaena crocea</name>
    <dbReference type="NCBI Taxonomy" id="215358"/>
    <lineage>
        <taxon>Eukaryota</taxon>
        <taxon>Metazoa</taxon>
        <taxon>Chordata</taxon>
        <taxon>Craniata</taxon>
        <taxon>Vertebrata</taxon>
        <taxon>Euteleostomi</taxon>
        <taxon>Actinopterygii</taxon>
        <taxon>Neopterygii</taxon>
        <taxon>Teleostei</taxon>
        <taxon>Neoteleostei</taxon>
        <taxon>Acanthomorphata</taxon>
        <taxon>Eupercaria</taxon>
        <taxon>Sciaenidae</taxon>
        <taxon>Larimichthys</taxon>
    </lineage>
</organism>
<evidence type="ECO:0000313" key="4">
    <source>
        <dbReference type="EMBL" id="KAE8286397.1"/>
    </source>
</evidence>
<sequence>MEMVSSADSQSEKERDEGIPAQTQTTNQNFQSQSKPQQAKTTSKNSKSKVVCVKFPAQSVDEAYLRKLTEPFGKIVKILMFPSLAFVELGSVDQAKDLVKFHVNYPPTVNGEQIQFSISNTFSFLQSSRVLSFSPSPTGEDGQSDLISIVKRFGMPLTPCSSPPWRSWK</sequence>
<dbReference type="Proteomes" id="UP000424527">
    <property type="component" value="Unassembled WGS sequence"/>
</dbReference>
<keyword evidence="1" id="KW-0694">RNA-binding</keyword>
<dbReference type="InterPro" id="IPR012677">
    <property type="entry name" value="Nucleotide-bd_a/b_plait_sf"/>
</dbReference>
<feature type="region of interest" description="Disordered" evidence="2">
    <location>
        <begin position="1"/>
        <end position="43"/>
    </location>
</feature>
<comment type="caution">
    <text evidence="4">The sequence shown here is derived from an EMBL/GenBank/DDBJ whole genome shotgun (WGS) entry which is preliminary data.</text>
</comment>
<gene>
    <name evidence="4" type="ORF">D5F01_LYC16086</name>
</gene>
<dbReference type="InterPro" id="IPR000504">
    <property type="entry name" value="RRM_dom"/>
</dbReference>
<evidence type="ECO:0000313" key="5">
    <source>
        <dbReference type="Proteomes" id="UP000424527"/>
    </source>
</evidence>
<evidence type="ECO:0000259" key="3">
    <source>
        <dbReference type="PROSITE" id="PS50102"/>
    </source>
</evidence>
<dbReference type="SUPFAM" id="SSF54928">
    <property type="entry name" value="RNA-binding domain, RBD"/>
    <property type="match status" value="1"/>
</dbReference>
<accession>A0A6G0I4W7</accession>
<dbReference type="Gene3D" id="3.30.70.330">
    <property type="match status" value="1"/>
</dbReference>
<feature type="domain" description="RRM" evidence="3">
    <location>
        <begin position="48"/>
        <end position="121"/>
    </location>
</feature>
<dbReference type="PANTHER" id="PTHR15592">
    <property type="entry name" value="MATRIN 3/NUCLEAR PROTEIN 220-RELATED"/>
    <property type="match status" value="1"/>
</dbReference>
<keyword evidence="5" id="KW-1185">Reference proteome</keyword>
<feature type="compositionally biased region" description="Low complexity" evidence="2">
    <location>
        <begin position="22"/>
        <end position="43"/>
    </location>
</feature>
<proteinExistence type="predicted"/>
<dbReference type="PROSITE" id="PS50102">
    <property type="entry name" value="RRM"/>
    <property type="match status" value="1"/>
</dbReference>
<protein>
    <recommendedName>
        <fullName evidence="3">RRM domain-containing protein</fullName>
    </recommendedName>
</protein>